<dbReference type="SMART" id="SM00146">
    <property type="entry name" value="PI3Kc"/>
    <property type="match status" value="1"/>
</dbReference>
<dbReference type="GO" id="GO:0005768">
    <property type="term" value="C:endosome"/>
    <property type="evidence" value="ECO:0007669"/>
    <property type="project" value="TreeGrafter"/>
</dbReference>
<protein>
    <recommendedName>
        <fullName evidence="1">phosphatidylinositol 3-kinase</fullName>
        <ecNumber evidence="1">2.7.1.137</ecNumber>
    </recommendedName>
</protein>
<dbReference type="RefSeq" id="XP_013761471.1">
    <property type="nucleotide sequence ID" value="XM_013906017.1"/>
</dbReference>
<dbReference type="PANTHER" id="PTHR10048">
    <property type="entry name" value="PHOSPHATIDYLINOSITOL KINASE"/>
    <property type="match status" value="1"/>
</dbReference>
<dbReference type="eggNOG" id="KOG0906">
    <property type="taxonomic scope" value="Eukaryota"/>
</dbReference>
<dbReference type="GO" id="GO:0005777">
    <property type="term" value="C:peroxisome"/>
    <property type="evidence" value="ECO:0007669"/>
    <property type="project" value="TreeGrafter"/>
</dbReference>
<feature type="domain" description="PIK helical" evidence="11">
    <location>
        <begin position="258"/>
        <end position="434"/>
    </location>
</feature>
<evidence type="ECO:0000256" key="7">
    <source>
        <dbReference type="PROSITE-ProRule" id="PRU00880"/>
    </source>
</evidence>
<dbReference type="GO" id="GO:0016303">
    <property type="term" value="F:1-phosphatidylinositol-3-kinase activity"/>
    <property type="evidence" value="ECO:0007669"/>
    <property type="project" value="UniProtKB-EC"/>
</dbReference>
<dbReference type="InterPro" id="IPR008290">
    <property type="entry name" value="PI3K_Vps34"/>
</dbReference>
<gene>
    <name evidence="13" type="ORF">AMSG_11665</name>
</gene>
<dbReference type="SMART" id="SM00145">
    <property type="entry name" value="PI3Ka"/>
    <property type="match status" value="1"/>
</dbReference>
<dbReference type="GeneID" id="25569580"/>
<dbReference type="Gene3D" id="3.30.1010.10">
    <property type="entry name" value="Phosphatidylinositol 3-kinase Catalytic Subunit, Chain A, domain 4"/>
    <property type="match status" value="1"/>
</dbReference>
<dbReference type="Pfam" id="PF00454">
    <property type="entry name" value="PI3_PI4_kinase"/>
    <property type="match status" value="1"/>
</dbReference>
<dbReference type="InterPro" id="IPR036940">
    <property type="entry name" value="PI3/4_kinase_cat_sf"/>
</dbReference>
<dbReference type="InterPro" id="IPR018936">
    <property type="entry name" value="PI3/4_kinase_CS"/>
</dbReference>
<evidence type="ECO:0000259" key="12">
    <source>
        <dbReference type="PROSITE" id="PS51547"/>
    </source>
</evidence>
<dbReference type="SUPFAM" id="SSF56112">
    <property type="entry name" value="Protein kinase-like (PK-like)"/>
    <property type="match status" value="1"/>
</dbReference>
<feature type="coiled-coil region" evidence="8">
    <location>
        <begin position="537"/>
        <end position="564"/>
    </location>
</feature>
<dbReference type="InterPro" id="IPR002420">
    <property type="entry name" value="PI3K-type_C2_dom"/>
</dbReference>
<sequence length="773" mass="83157">MYGARKRMLGMPTPSTTTNKTFHYIYSAEVAALNVRVRMVGLVPAWLEFPVRYADLPRSAVLVATLWNVAAPEAASPLGSAVFPLFRSNGVLAKGKHSLALSPAQIASPLHGLDAGFGSGRDVPRMAQPPPPEPGSLEATYANVAAGMRAYDQGDVPRVEWLDALAFEHVHALKARAQHVAGASAAGDTLVIELVTFDYPVLATPLEEVVELAGGPPPFPNFATNALVTVCDPFVGVDSNPVEAKHRRLARSHRKGFLDHNLKPNSAERRALHAIITAPPTAPISDEHSELLWKFRYALVSNPRALGPFLRTIEWSDPGEVDLVASLLPSWAPISVEQALELLLFRNPSVRLLALDVLQSASDEKILMYLLQLVQCLRYSPAPGPDSPLGRFLLTRALANARVGNFLVWYLQVECEDKAYGKMFHNFIVSFEASVNDAHSQLTLPATGGGSADPLSAGTTLPLPTSKVSGASALATSVADSTMGLFSSALAFVTGESSSMPAGDAHATSSPGSSTGGSASLSGSASATPLAPRYDMIVRQRNLLAHLNALYSELRKQRDRKKNITRLQQGLSSRGEFSELASFKPVELPLNPDIVVVGLDGAECTMLKSALTPLLLTFITAAGGRYKVLFKAGDDPRQDQLVIQLIRLMDSLLLKEALDLKLMPYSVLAASSNDGLIEFVDGSHNVSRVIKEHKAGILGFFRKVAPDPNGPYQISEAVLDTFARSCAGYSVITYILAVGDRHLDNLLLTDSGQLFHIDFGYILGKDPSRCRRP</sequence>
<dbReference type="InterPro" id="IPR000403">
    <property type="entry name" value="PI3/4_kinase_cat_dom"/>
</dbReference>
<dbReference type="PROSITE" id="PS00916">
    <property type="entry name" value="PI3_4_KINASE_2"/>
    <property type="match status" value="1"/>
</dbReference>
<evidence type="ECO:0000313" key="13">
    <source>
        <dbReference type="EMBL" id="KNC55508.1"/>
    </source>
</evidence>
<dbReference type="CDD" id="cd00870">
    <property type="entry name" value="PI3Ka_III"/>
    <property type="match status" value="1"/>
</dbReference>
<keyword evidence="14" id="KW-1185">Reference proteome</keyword>
<feature type="domain" description="C2 PI3K-type" evidence="12">
    <location>
        <begin position="1"/>
        <end position="142"/>
    </location>
</feature>
<dbReference type="AlphaFoldDB" id="A0A0L0DVE3"/>
<evidence type="ECO:0000256" key="3">
    <source>
        <dbReference type="ARBA" id="ARBA00022741"/>
    </source>
</evidence>
<organism evidence="13 14">
    <name type="scientific">Thecamonas trahens ATCC 50062</name>
    <dbReference type="NCBI Taxonomy" id="461836"/>
    <lineage>
        <taxon>Eukaryota</taxon>
        <taxon>Apusozoa</taxon>
        <taxon>Apusomonadida</taxon>
        <taxon>Apusomonadidae</taxon>
        <taxon>Thecamonas</taxon>
    </lineage>
</organism>
<evidence type="ECO:0000256" key="2">
    <source>
        <dbReference type="ARBA" id="ARBA00022679"/>
    </source>
</evidence>
<evidence type="ECO:0000259" key="11">
    <source>
        <dbReference type="PROSITE" id="PS51545"/>
    </source>
</evidence>
<evidence type="ECO:0000256" key="5">
    <source>
        <dbReference type="ARBA" id="ARBA00022840"/>
    </source>
</evidence>
<evidence type="ECO:0000256" key="6">
    <source>
        <dbReference type="PIRNR" id="PIRNR000587"/>
    </source>
</evidence>
<dbReference type="GO" id="GO:0006897">
    <property type="term" value="P:endocytosis"/>
    <property type="evidence" value="ECO:0007669"/>
    <property type="project" value="TreeGrafter"/>
</dbReference>
<keyword evidence="3 6" id="KW-0547">Nucleotide-binding</keyword>
<evidence type="ECO:0000259" key="10">
    <source>
        <dbReference type="PROSITE" id="PS50290"/>
    </source>
</evidence>
<reference evidence="13 14" key="1">
    <citation type="submission" date="2010-05" db="EMBL/GenBank/DDBJ databases">
        <title>The Genome Sequence of Thecamonas trahens ATCC 50062.</title>
        <authorList>
            <consortium name="The Broad Institute Genome Sequencing Platform"/>
            <person name="Russ C."/>
            <person name="Cuomo C."/>
            <person name="Shea T."/>
            <person name="Young S.K."/>
            <person name="Zeng Q."/>
            <person name="Koehrsen M."/>
            <person name="Haas B."/>
            <person name="Borodovsky M."/>
            <person name="Guigo R."/>
            <person name="Alvarado L."/>
            <person name="Berlin A."/>
            <person name="Bochicchio J."/>
            <person name="Borenstein D."/>
            <person name="Chapman S."/>
            <person name="Chen Z."/>
            <person name="Freedman E."/>
            <person name="Gellesch M."/>
            <person name="Goldberg J."/>
            <person name="Griggs A."/>
            <person name="Gujja S."/>
            <person name="Heilman E."/>
            <person name="Heiman D."/>
            <person name="Hepburn T."/>
            <person name="Howarth C."/>
            <person name="Jen D."/>
            <person name="Larson L."/>
            <person name="Mehta T."/>
            <person name="Park D."/>
            <person name="Pearson M."/>
            <person name="Roberts A."/>
            <person name="Saif S."/>
            <person name="Shenoy N."/>
            <person name="Sisk P."/>
            <person name="Stolte C."/>
            <person name="Sykes S."/>
            <person name="Thomson T."/>
            <person name="Walk T."/>
            <person name="White J."/>
            <person name="Yandava C."/>
            <person name="Burger G."/>
            <person name="Gray M.W."/>
            <person name="Holland P.W.H."/>
            <person name="King N."/>
            <person name="Lang F.B.F."/>
            <person name="Roger A.J."/>
            <person name="Ruiz-Trillo I."/>
            <person name="Lander E."/>
            <person name="Nusbaum C."/>
        </authorList>
    </citation>
    <scope>NUCLEOTIDE SEQUENCE [LARGE SCALE GENOMIC DNA]</scope>
    <source>
        <strain evidence="13 14">ATCC 50062</strain>
    </source>
</reference>
<keyword evidence="8" id="KW-0175">Coiled coil</keyword>
<proteinExistence type="inferred from homology"/>
<comment type="similarity">
    <text evidence="6 7">Belongs to the PI3/PI4-kinase family.</text>
</comment>
<dbReference type="InterPro" id="IPR042236">
    <property type="entry name" value="PI3K_accessory_sf"/>
</dbReference>
<keyword evidence="5 6" id="KW-0067">ATP-binding</keyword>
<dbReference type="Gene3D" id="2.60.40.150">
    <property type="entry name" value="C2 domain"/>
    <property type="match status" value="1"/>
</dbReference>
<dbReference type="Gene3D" id="1.25.40.70">
    <property type="entry name" value="Phosphatidylinositol 3-kinase, accessory domain (PIK)"/>
    <property type="match status" value="1"/>
</dbReference>
<dbReference type="InterPro" id="IPR035892">
    <property type="entry name" value="C2_domain_sf"/>
</dbReference>
<feature type="domain" description="PI3K/PI4K catalytic" evidence="10">
    <location>
        <begin position="600"/>
        <end position="773"/>
    </location>
</feature>
<dbReference type="GO" id="GO:0034272">
    <property type="term" value="C:phosphatidylinositol 3-kinase complex, class III, type II"/>
    <property type="evidence" value="ECO:0007669"/>
    <property type="project" value="TreeGrafter"/>
</dbReference>
<dbReference type="InterPro" id="IPR015433">
    <property type="entry name" value="PI3/4_kinase"/>
</dbReference>
<dbReference type="SUPFAM" id="SSF48371">
    <property type="entry name" value="ARM repeat"/>
    <property type="match status" value="1"/>
</dbReference>
<dbReference type="SUPFAM" id="SSF49562">
    <property type="entry name" value="C2 domain (Calcium/lipid-binding domain, CaLB)"/>
    <property type="match status" value="1"/>
</dbReference>
<dbReference type="EC" id="2.7.1.137" evidence="1"/>
<dbReference type="InterPro" id="IPR001263">
    <property type="entry name" value="PI3K_accessory_dom"/>
</dbReference>
<dbReference type="GO" id="GO:0034271">
    <property type="term" value="C:phosphatidylinositol 3-kinase complex, class III, type I"/>
    <property type="evidence" value="ECO:0007669"/>
    <property type="project" value="TreeGrafter"/>
</dbReference>
<keyword evidence="4 6" id="KW-0418">Kinase</keyword>
<dbReference type="GO" id="GO:0000407">
    <property type="term" value="C:phagophore assembly site"/>
    <property type="evidence" value="ECO:0007669"/>
    <property type="project" value="TreeGrafter"/>
</dbReference>
<evidence type="ECO:0000256" key="1">
    <source>
        <dbReference type="ARBA" id="ARBA00012073"/>
    </source>
</evidence>
<dbReference type="EMBL" id="GL349439">
    <property type="protein sequence ID" value="KNC55508.1"/>
    <property type="molecule type" value="Genomic_DNA"/>
</dbReference>
<dbReference type="PANTHER" id="PTHR10048:SF7">
    <property type="entry name" value="PHOSPHATIDYLINOSITOL 3-KINASE CATALYTIC SUBUNIT TYPE 3"/>
    <property type="match status" value="1"/>
</dbReference>
<keyword evidence="2 6" id="KW-0808">Transferase</keyword>
<dbReference type="InterPro" id="IPR016024">
    <property type="entry name" value="ARM-type_fold"/>
</dbReference>
<evidence type="ECO:0000256" key="4">
    <source>
        <dbReference type="ARBA" id="ARBA00022777"/>
    </source>
</evidence>
<dbReference type="Gene3D" id="1.10.1070.11">
    <property type="entry name" value="Phosphatidylinositol 3-/4-kinase, catalytic domain"/>
    <property type="match status" value="1"/>
</dbReference>
<name>A0A0L0DVE3_THETB</name>
<dbReference type="FunFam" id="3.30.1010.10:FF:000002">
    <property type="entry name" value="Phosphatidylinositol 3-kinase catalytic subunit type 3"/>
    <property type="match status" value="1"/>
</dbReference>
<evidence type="ECO:0000256" key="9">
    <source>
        <dbReference type="SAM" id="MobiDB-lite"/>
    </source>
</evidence>
<dbReference type="STRING" id="461836.A0A0L0DVE3"/>
<dbReference type="GO" id="GO:0000045">
    <property type="term" value="P:autophagosome assembly"/>
    <property type="evidence" value="ECO:0007669"/>
    <property type="project" value="TreeGrafter"/>
</dbReference>
<dbReference type="PROSITE" id="PS51547">
    <property type="entry name" value="C2_PI3K"/>
    <property type="match status" value="1"/>
</dbReference>
<dbReference type="PROSITE" id="PS00915">
    <property type="entry name" value="PI3_4_KINASE_1"/>
    <property type="match status" value="1"/>
</dbReference>
<dbReference type="Pfam" id="PF00613">
    <property type="entry name" value="PI3Ka"/>
    <property type="match status" value="1"/>
</dbReference>
<dbReference type="PIRSF" id="PIRSF000587">
    <property type="entry name" value="PI3K_Vps34"/>
    <property type="match status" value="1"/>
</dbReference>
<accession>A0A0L0DVE3</accession>
<dbReference type="Proteomes" id="UP000054408">
    <property type="component" value="Unassembled WGS sequence"/>
</dbReference>
<dbReference type="PROSITE" id="PS51545">
    <property type="entry name" value="PIK_HELICAL"/>
    <property type="match status" value="1"/>
</dbReference>
<dbReference type="GO" id="GO:0005524">
    <property type="term" value="F:ATP binding"/>
    <property type="evidence" value="ECO:0007669"/>
    <property type="project" value="UniProtKB-UniRule"/>
</dbReference>
<dbReference type="OrthoDB" id="67688at2759"/>
<dbReference type="InterPro" id="IPR011009">
    <property type="entry name" value="Kinase-like_dom_sf"/>
</dbReference>
<dbReference type="Pfam" id="PF00792">
    <property type="entry name" value="PI3K_C2"/>
    <property type="match status" value="1"/>
</dbReference>
<feature type="compositionally biased region" description="Low complexity" evidence="9">
    <location>
        <begin position="507"/>
        <end position="527"/>
    </location>
</feature>
<evidence type="ECO:0000256" key="8">
    <source>
        <dbReference type="SAM" id="Coils"/>
    </source>
</evidence>
<dbReference type="GO" id="GO:0048015">
    <property type="term" value="P:phosphatidylinositol-mediated signaling"/>
    <property type="evidence" value="ECO:0007669"/>
    <property type="project" value="TreeGrafter"/>
</dbReference>
<feature type="region of interest" description="Disordered" evidence="9">
    <location>
        <begin position="501"/>
        <end position="527"/>
    </location>
</feature>
<dbReference type="PROSITE" id="PS50290">
    <property type="entry name" value="PI3_4_KINASE_3"/>
    <property type="match status" value="1"/>
</dbReference>
<evidence type="ECO:0000313" key="14">
    <source>
        <dbReference type="Proteomes" id="UP000054408"/>
    </source>
</evidence>